<dbReference type="EMBL" id="CABITT030000003">
    <property type="protein sequence ID" value="VVA99180.1"/>
    <property type="molecule type" value="Genomic_DNA"/>
</dbReference>
<feature type="compositionally biased region" description="Basic and acidic residues" evidence="1">
    <location>
        <begin position="206"/>
        <end position="221"/>
    </location>
</feature>
<name>A0A565BE84_9BRAS</name>
<accession>A0A565BE84</accession>
<dbReference type="PANTHER" id="PTHR33735">
    <property type="entry name" value="EXPRESSED PROTEIN"/>
    <property type="match status" value="1"/>
</dbReference>
<keyword evidence="3" id="KW-1185">Reference proteome</keyword>
<comment type="caution">
    <text evidence="2">The sequence shown here is derived from an EMBL/GenBank/DDBJ whole genome shotgun (WGS) entry which is preliminary data.</text>
</comment>
<dbReference type="OrthoDB" id="783687at2759"/>
<gene>
    <name evidence="2" type="ORF">ANE_LOCUS9625</name>
</gene>
<feature type="region of interest" description="Disordered" evidence="1">
    <location>
        <begin position="201"/>
        <end position="221"/>
    </location>
</feature>
<protein>
    <submittedName>
        <fullName evidence="2">Uncharacterized protein</fullName>
    </submittedName>
</protein>
<reference evidence="2" key="1">
    <citation type="submission" date="2019-07" db="EMBL/GenBank/DDBJ databases">
        <authorList>
            <person name="Dittberner H."/>
        </authorList>
    </citation>
    <scope>NUCLEOTIDE SEQUENCE [LARGE SCALE GENOMIC DNA]</scope>
</reference>
<feature type="compositionally biased region" description="Polar residues" evidence="1">
    <location>
        <begin position="52"/>
        <end position="74"/>
    </location>
</feature>
<sequence length="221" mass="24832">MQSGGYAVYRQGLAEVLQLYNNKVERKASLTPFPTIIRFGREYNNQMTPQGLKLSSNPPVNAGNNHISNGSKMQPSPPNRWFNFPSWGRWVIGSAISLVLSFWNNERMQKLKRIEGEAELVVEGVEAVAEMVEKVATATDEMAEEMAEKLPEKSKLKQVALVLEHVSEAAAHEAHVTQDFLHKVEKVTQDMDDLEAMVEKIVGTKQQDEEKEANSESPSRH</sequence>
<evidence type="ECO:0000313" key="2">
    <source>
        <dbReference type="EMBL" id="VVA99180.1"/>
    </source>
</evidence>
<feature type="region of interest" description="Disordered" evidence="1">
    <location>
        <begin position="52"/>
        <end position="75"/>
    </location>
</feature>
<evidence type="ECO:0000256" key="1">
    <source>
        <dbReference type="SAM" id="MobiDB-lite"/>
    </source>
</evidence>
<dbReference type="AlphaFoldDB" id="A0A565BE84"/>
<evidence type="ECO:0000313" key="3">
    <source>
        <dbReference type="Proteomes" id="UP000489600"/>
    </source>
</evidence>
<proteinExistence type="predicted"/>
<dbReference type="Proteomes" id="UP000489600">
    <property type="component" value="Unassembled WGS sequence"/>
</dbReference>
<dbReference type="PANTHER" id="PTHR33735:SF10">
    <property type="entry name" value="EXPRESSED PROTEIN"/>
    <property type="match status" value="1"/>
</dbReference>
<organism evidence="2 3">
    <name type="scientific">Arabis nemorensis</name>
    <dbReference type="NCBI Taxonomy" id="586526"/>
    <lineage>
        <taxon>Eukaryota</taxon>
        <taxon>Viridiplantae</taxon>
        <taxon>Streptophyta</taxon>
        <taxon>Embryophyta</taxon>
        <taxon>Tracheophyta</taxon>
        <taxon>Spermatophyta</taxon>
        <taxon>Magnoliopsida</taxon>
        <taxon>eudicotyledons</taxon>
        <taxon>Gunneridae</taxon>
        <taxon>Pentapetalae</taxon>
        <taxon>rosids</taxon>
        <taxon>malvids</taxon>
        <taxon>Brassicales</taxon>
        <taxon>Brassicaceae</taxon>
        <taxon>Arabideae</taxon>
        <taxon>Arabis</taxon>
    </lineage>
</organism>